<gene>
    <name evidence="2" type="ORF">POREN0001_1678</name>
</gene>
<dbReference type="RefSeq" id="WP_004334098.1">
    <property type="nucleotide sequence ID" value="NZ_ACNN01000026.1"/>
</dbReference>
<evidence type="ECO:0000313" key="2">
    <source>
        <dbReference type="EMBL" id="EEN82346.1"/>
    </source>
</evidence>
<dbReference type="SUPFAM" id="SSF69593">
    <property type="entry name" value="Glycerol-3-phosphate (1)-acyltransferase"/>
    <property type="match status" value="1"/>
</dbReference>
<keyword evidence="2" id="KW-0012">Acyltransferase</keyword>
<dbReference type="InterPro" id="IPR045746">
    <property type="entry name" value="ACT14924-like_Acyltransf_dom"/>
</dbReference>
<dbReference type="Proteomes" id="UP000004295">
    <property type="component" value="Unassembled WGS sequence"/>
</dbReference>
<dbReference type="STRING" id="553175.POREN0001_1678"/>
<dbReference type="SMART" id="SM00563">
    <property type="entry name" value="PlsC"/>
    <property type="match status" value="1"/>
</dbReference>
<dbReference type="InterPro" id="IPR002123">
    <property type="entry name" value="Plipid/glycerol_acylTrfase"/>
</dbReference>
<keyword evidence="3" id="KW-1185">Reference proteome</keyword>
<protein>
    <submittedName>
        <fullName evidence="2">Acyltransferase</fullName>
    </submittedName>
</protein>
<evidence type="ECO:0000313" key="3">
    <source>
        <dbReference type="Proteomes" id="UP000004295"/>
    </source>
</evidence>
<reference evidence="2 3" key="1">
    <citation type="submission" date="2009-04" db="EMBL/GenBank/DDBJ databases">
        <authorList>
            <person name="Sebastian Y."/>
            <person name="Madupu R."/>
            <person name="Durkin A.S."/>
            <person name="Torralba M."/>
            <person name="Methe B."/>
            <person name="Sutton G.G."/>
            <person name="Strausberg R.L."/>
            <person name="Nelson K.E."/>
        </authorList>
    </citation>
    <scope>NUCLEOTIDE SEQUENCE [LARGE SCALE GENOMIC DNA]</scope>
    <source>
        <strain evidence="3">ATCC 35406 / BCRC 14492 / JCM 8526 / NCTC 13058 / HG 370</strain>
    </source>
</reference>
<sequence>MEGSITPQQIDIGAIISAKWGRSVPHFVVRLVERLIHQREINEILRDHGHLQGVAFMDKLVEIFRLSLGFVHEERLPQDKRALFVSNHPLGGLDGICLTHMLAGHYQSDIRYIVNDLLGNLKPLESIFLPVNKYGSQSRSSIERMNAALAGDLPVITFPAGLCSRHFDGRIQDLTWQKSFVRHAEEFHRPIVPLFFEGYNSKRFYRIERVRRNLGLKFNIGTALLPDEMFRAQGSSFRVWVGEPIPYQELPSMGKRPADIALAIRERVYRLPQESAPSSL</sequence>
<dbReference type="AlphaFoldDB" id="C3JBE4"/>
<name>C3JBE4_POREA</name>
<keyword evidence="2" id="KW-0808">Transferase</keyword>
<evidence type="ECO:0000259" key="1">
    <source>
        <dbReference type="SMART" id="SM00563"/>
    </source>
</evidence>
<dbReference type="GeneID" id="93366115"/>
<proteinExistence type="predicted"/>
<comment type="caution">
    <text evidence="2">The sequence shown here is derived from an EMBL/GenBank/DDBJ whole genome shotgun (WGS) entry which is preliminary data.</text>
</comment>
<accession>C3JBE4</accession>
<dbReference type="eggNOG" id="COG0204">
    <property type="taxonomic scope" value="Bacteria"/>
</dbReference>
<dbReference type="EMBL" id="ACNN01000026">
    <property type="protein sequence ID" value="EEN82346.1"/>
    <property type="molecule type" value="Genomic_DNA"/>
</dbReference>
<dbReference type="Pfam" id="PF19576">
    <property type="entry name" value="Acyltransf_2"/>
    <property type="match status" value="1"/>
</dbReference>
<feature type="domain" description="Phospholipid/glycerol acyltransferase" evidence="1">
    <location>
        <begin position="82"/>
        <end position="199"/>
    </location>
</feature>
<organism evidence="2 3">
    <name type="scientific">Porphyromonas endodontalis (strain ATCC 35406 / DSM 24491 / JCM 8526 / CCUG 16442 / BCRC 14492 / NCTC 13058 / HG 370)</name>
    <name type="common">Bacteroides endodontalis</name>
    <dbReference type="NCBI Taxonomy" id="553175"/>
    <lineage>
        <taxon>Bacteria</taxon>
        <taxon>Pseudomonadati</taxon>
        <taxon>Bacteroidota</taxon>
        <taxon>Bacteroidia</taxon>
        <taxon>Bacteroidales</taxon>
        <taxon>Porphyromonadaceae</taxon>
        <taxon>Porphyromonas</taxon>
    </lineage>
</organism>
<dbReference type="GO" id="GO:0016746">
    <property type="term" value="F:acyltransferase activity"/>
    <property type="evidence" value="ECO:0007669"/>
    <property type="project" value="UniProtKB-KW"/>
</dbReference>